<comment type="caution">
    <text evidence="2">The sequence shown here is derived from an EMBL/GenBank/DDBJ whole genome shotgun (WGS) entry which is preliminary data.</text>
</comment>
<gene>
    <name evidence="2" type="ORF">FOL47_004649</name>
</gene>
<dbReference type="InterPro" id="IPR018289">
    <property type="entry name" value="MULE_transposase_dom"/>
</dbReference>
<feature type="domain" description="MULE transposase" evidence="1">
    <location>
        <begin position="68"/>
        <end position="169"/>
    </location>
</feature>
<dbReference type="Pfam" id="PF10551">
    <property type="entry name" value="MULE"/>
    <property type="match status" value="1"/>
</dbReference>
<reference evidence="2 3" key="1">
    <citation type="submission" date="2020-04" db="EMBL/GenBank/DDBJ databases">
        <title>Perkinsus chesapeaki whole genome sequence.</title>
        <authorList>
            <person name="Bogema D.R."/>
        </authorList>
    </citation>
    <scope>NUCLEOTIDE SEQUENCE [LARGE SCALE GENOMIC DNA]</scope>
    <source>
        <strain evidence="2">ATCC PRA-425</strain>
    </source>
</reference>
<evidence type="ECO:0000259" key="1">
    <source>
        <dbReference type="Pfam" id="PF10551"/>
    </source>
</evidence>
<feature type="non-terminal residue" evidence="2">
    <location>
        <position position="204"/>
    </location>
</feature>
<dbReference type="EMBL" id="JAAPAO010002639">
    <property type="protein sequence ID" value="KAF4647401.1"/>
    <property type="molecule type" value="Genomic_DNA"/>
</dbReference>
<organism evidence="2 3">
    <name type="scientific">Perkinsus chesapeaki</name>
    <name type="common">Clam parasite</name>
    <name type="synonym">Perkinsus andrewsi</name>
    <dbReference type="NCBI Taxonomy" id="330153"/>
    <lineage>
        <taxon>Eukaryota</taxon>
        <taxon>Sar</taxon>
        <taxon>Alveolata</taxon>
        <taxon>Perkinsozoa</taxon>
        <taxon>Perkinsea</taxon>
        <taxon>Perkinsida</taxon>
        <taxon>Perkinsidae</taxon>
        <taxon>Perkinsus</taxon>
    </lineage>
</organism>
<accession>A0A7J6KLE1</accession>
<proteinExistence type="predicted"/>
<dbReference type="AlphaFoldDB" id="A0A7J6KLE1"/>
<evidence type="ECO:0000313" key="3">
    <source>
        <dbReference type="Proteomes" id="UP000591131"/>
    </source>
</evidence>
<dbReference type="Proteomes" id="UP000591131">
    <property type="component" value="Unassembled WGS sequence"/>
</dbReference>
<evidence type="ECO:0000313" key="2">
    <source>
        <dbReference type="EMBL" id="KAF4647401.1"/>
    </source>
</evidence>
<dbReference type="OrthoDB" id="10278020at2759"/>
<feature type="non-terminal residue" evidence="2">
    <location>
        <position position="1"/>
    </location>
</feature>
<sequence length="204" mass="22132">LDSLENGTHSDEELSLARRADCCLVLEDILCKSQSGVDGSKAKPPKSYSAVVTSPRMLRNLRGCYTMGVDATFNLTHADLKLGVICSLPTTSTAQPIALVIVTQESTECIEHALKQLEKAATYLEIQDSISREVVLDGSAAIHSAVTSQYTDVADSQLFCIGCYFHALKRAKECKAKARVSTKIWLEIKKDLALLGDSPNGRLT</sequence>
<protein>
    <recommendedName>
        <fullName evidence="1">MULE transposase domain-containing protein</fullName>
    </recommendedName>
</protein>
<keyword evidence="3" id="KW-1185">Reference proteome</keyword>
<name>A0A7J6KLE1_PERCH</name>